<evidence type="ECO:0000259" key="1">
    <source>
        <dbReference type="Pfam" id="PF09863"/>
    </source>
</evidence>
<organism evidence="2 3">
    <name type="scientific">Pararobbsia alpina</name>
    <dbReference type="NCBI Taxonomy" id="621374"/>
    <lineage>
        <taxon>Bacteria</taxon>
        <taxon>Pseudomonadati</taxon>
        <taxon>Pseudomonadota</taxon>
        <taxon>Betaproteobacteria</taxon>
        <taxon>Burkholderiales</taxon>
        <taxon>Burkholderiaceae</taxon>
        <taxon>Pararobbsia</taxon>
    </lineage>
</organism>
<dbReference type="SUPFAM" id="SSF51569">
    <property type="entry name" value="Aldolase"/>
    <property type="match status" value="1"/>
</dbReference>
<keyword evidence="3" id="KW-1185">Reference proteome</keyword>
<dbReference type="RefSeq" id="WP_175107304.1">
    <property type="nucleotide sequence ID" value="NZ_CADIKM010000033.1"/>
</dbReference>
<dbReference type="AlphaFoldDB" id="A0A6S7BQU3"/>
<feature type="domain" description="DUF2090" evidence="1">
    <location>
        <begin position="8"/>
        <end position="300"/>
    </location>
</feature>
<dbReference type="Pfam" id="PF09863">
    <property type="entry name" value="DUF2090"/>
    <property type="match status" value="1"/>
</dbReference>
<dbReference type="InterPro" id="IPR018659">
    <property type="entry name" value="DUF2090"/>
</dbReference>
<dbReference type="InterPro" id="IPR013785">
    <property type="entry name" value="Aldolase_TIM"/>
</dbReference>
<evidence type="ECO:0000313" key="2">
    <source>
        <dbReference type="EMBL" id="CAB3799527.1"/>
    </source>
</evidence>
<evidence type="ECO:0000313" key="3">
    <source>
        <dbReference type="Proteomes" id="UP000494115"/>
    </source>
</evidence>
<dbReference type="Proteomes" id="UP000494115">
    <property type="component" value="Unassembled WGS sequence"/>
</dbReference>
<name>A0A6S7BQU3_9BURK</name>
<accession>A0A6S7BQU3</accession>
<reference evidence="2 3" key="1">
    <citation type="submission" date="2020-04" db="EMBL/GenBank/DDBJ databases">
        <authorList>
            <person name="De Canck E."/>
        </authorList>
    </citation>
    <scope>NUCLEOTIDE SEQUENCE [LARGE SCALE GENOMIC DNA]</scope>
    <source>
        <strain evidence="2 3">LMG 28138</strain>
    </source>
</reference>
<dbReference type="EMBL" id="CADIKM010000033">
    <property type="protein sequence ID" value="CAB3799527.1"/>
    <property type="molecule type" value="Genomic_DNA"/>
</dbReference>
<gene>
    <name evidence="2" type="ORF">LMG28138_04667</name>
</gene>
<proteinExistence type="predicted"/>
<sequence>MTLGYSKPLYILPFDHRASYISGMFHLKAPLTDDQHAKVSDSKRLIYEGFQHALKDGVPKETAGILVDEEFGAEILRDAAKGQYITAMSTEQSGSPEFEFEYEDFASHLEAFKPTFAKALVRYNPEGDAELNKRQTARLKALSDYCAEHKQPFMFELLVPATQAQLAKVNNDKNAYDTQLRPILMRKAIETLQEGGVDPSVWKIEGLDSRDDCLKIVETARRGGRSNVGCIILGRGADDKKVASWLKTAAAVPGFIGFAVGRTSFWDAVADFEAKKISREEAAARIGKRYREWVDIFERARTSARAEVQ</sequence>
<dbReference type="Gene3D" id="3.20.20.70">
    <property type="entry name" value="Aldolase class I"/>
    <property type="match status" value="1"/>
</dbReference>
<protein>
    <recommendedName>
        <fullName evidence="1">DUF2090 domain-containing protein</fullName>
    </recommendedName>
</protein>